<reference evidence="3" key="1">
    <citation type="submission" date="2023-06" db="EMBL/GenBank/DDBJ databases">
        <title>Reference genome for the Northern bat (Eptesicus nilssonii), a most northern bat species.</title>
        <authorList>
            <person name="Laine V.N."/>
            <person name="Pulliainen A.T."/>
            <person name="Lilley T.M."/>
        </authorList>
    </citation>
    <scope>NUCLEOTIDE SEQUENCE</scope>
    <source>
        <strain evidence="3">BLF_Eptnil</strain>
        <tissue evidence="3">Kidney</tissue>
    </source>
</reference>
<protein>
    <recommendedName>
        <fullName evidence="5">Serine-rich single-pass membrane protein 1</fullName>
    </recommendedName>
</protein>
<feature type="region of interest" description="Disordered" evidence="1">
    <location>
        <begin position="297"/>
        <end position="325"/>
    </location>
</feature>
<dbReference type="AlphaFoldDB" id="A0AA40HQS8"/>
<evidence type="ECO:0000313" key="3">
    <source>
        <dbReference type="EMBL" id="KAK1335142.1"/>
    </source>
</evidence>
<dbReference type="EMBL" id="JAULJE010000014">
    <property type="protein sequence ID" value="KAK1335142.1"/>
    <property type="molecule type" value="Genomic_DNA"/>
</dbReference>
<accession>A0AA40HQS8</accession>
<keyword evidence="4" id="KW-1185">Reference proteome</keyword>
<sequence length="325" mass="36562">MISGRKPLTRATLLHMRGAKGKAKETGLQVYITGRAVHLFSREEKGEGGTGTECVTRETLSDCGRRSGAGRKLSSEDSDQQEAIMGELLSLFWEVDPPPRPLTFSIPNQDYECRQDDSCGAIGTLLFWYFVIILVLMFFSRVPIWMSETKKNEDSGTSSSVSKASKDTSRKWQNKDGAWDSSPKMKKPKIQLTPITDSEVALVNAYLERRRSRHHSQFSQVNQTQPDSDTTEYDSEESDSGASSWKESENEHPSPAGGKRKTVQRQKSVGSYQVRERPCLHCKAMRTNEWLARHFLPNTTATAPRKGDSQEENSVPDINTKFSKF</sequence>
<feature type="compositionally biased region" description="Acidic residues" evidence="1">
    <location>
        <begin position="229"/>
        <end position="239"/>
    </location>
</feature>
<feature type="transmembrane region" description="Helical" evidence="2">
    <location>
        <begin position="120"/>
        <end position="140"/>
    </location>
</feature>
<evidence type="ECO:0000256" key="1">
    <source>
        <dbReference type="SAM" id="MobiDB-lite"/>
    </source>
</evidence>
<keyword evidence="2" id="KW-0472">Membrane</keyword>
<keyword evidence="2" id="KW-1133">Transmembrane helix</keyword>
<evidence type="ECO:0008006" key="5">
    <source>
        <dbReference type="Google" id="ProtNLM"/>
    </source>
</evidence>
<organism evidence="3 4">
    <name type="scientific">Cnephaeus nilssonii</name>
    <name type="common">Northern bat</name>
    <name type="synonym">Eptesicus nilssonii</name>
    <dbReference type="NCBI Taxonomy" id="3371016"/>
    <lineage>
        <taxon>Eukaryota</taxon>
        <taxon>Metazoa</taxon>
        <taxon>Chordata</taxon>
        <taxon>Craniata</taxon>
        <taxon>Vertebrata</taxon>
        <taxon>Euteleostomi</taxon>
        <taxon>Mammalia</taxon>
        <taxon>Eutheria</taxon>
        <taxon>Laurasiatheria</taxon>
        <taxon>Chiroptera</taxon>
        <taxon>Yangochiroptera</taxon>
        <taxon>Vespertilionidae</taxon>
        <taxon>Cnephaeus</taxon>
    </lineage>
</organism>
<dbReference type="PANTHER" id="PTHR31822">
    <property type="entry name" value="SERINE-RICH SINGLE-PASS MEMBRANE PROTEIN 1"/>
    <property type="match status" value="1"/>
</dbReference>
<dbReference type="InterPro" id="IPR027955">
    <property type="entry name" value="DUF4636"/>
</dbReference>
<feature type="compositionally biased region" description="Polar residues" evidence="1">
    <location>
        <begin position="312"/>
        <end position="325"/>
    </location>
</feature>
<dbReference type="PANTHER" id="PTHR31822:SF1">
    <property type="entry name" value="SERINE-RICH SINGLE-PASS MEMBRANE PROTEIN 1"/>
    <property type="match status" value="1"/>
</dbReference>
<feature type="region of interest" description="Disordered" evidence="1">
    <location>
        <begin position="213"/>
        <end position="273"/>
    </location>
</feature>
<proteinExistence type="predicted"/>
<feature type="compositionally biased region" description="Basic and acidic residues" evidence="1">
    <location>
        <begin position="164"/>
        <end position="178"/>
    </location>
</feature>
<keyword evidence="2" id="KW-0812">Transmembrane</keyword>
<feature type="region of interest" description="Disordered" evidence="1">
    <location>
        <begin position="149"/>
        <end position="193"/>
    </location>
</feature>
<feature type="compositionally biased region" description="Polar residues" evidence="1">
    <location>
        <begin position="217"/>
        <end position="228"/>
    </location>
</feature>
<evidence type="ECO:0000313" key="4">
    <source>
        <dbReference type="Proteomes" id="UP001177744"/>
    </source>
</evidence>
<gene>
    <name evidence="3" type="ORF">QTO34_004722</name>
</gene>
<dbReference type="Proteomes" id="UP001177744">
    <property type="component" value="Unassembled WGS sequence"/>
</dbReference>
<name>A0AA40HQS8_CNENI</name>
<dbReference type="Pfam" id="PF15468">
    <property type="entry name" value="DUF4636"/>
    <property type="match status" value="1"/>
</dbReference>
<comment type="caution">
    <text evidence="3">The sequence shown here is derived from an EMBL/GenBank/DDBJ whole genome shotgun (WGS) entry which is preliminary data.</text>
</comment>
<evidence type="ECO:0000256" key="2">
    <source>
        <dbReference type="SAM" id="Phobius"/>
    </source>
</evidence>